<dbReference type="Pfam" id="PF04824">
    <property type="entry name" value="Rad21_Rec8"/>
    <property type="match status" value="1"/>
</dbReference>
<keyword evidence="5" id="KW-0812">Transmembrane</keyword>
<dbReference type="PANTHER" id="PTHR12585:SF54">
    <property type="entry name" value="RAD21 COHESIN COMPLEX COMPONENT LIKE 1 ISOFORM X1"/>
    <property type="match status" value="1"/>
</dbReference>
<evidence type="ECO:0000256" key="13">
    <source>
        <dbReference type="ARBA" id="ARBA00023224"/>
    </source>
</evidence>
<dbReference type="GO" id="GO:0007062">
    <property type="term" value="P:sister chromatid cohesion"/>
    <property type="evidence" value="ECO:0007669"/>
    <property type="project" value="InterPro"/>
</dbReference>
<evidence type="ECO:0000256" key="14">
    <source>
        <dbReference type="ARBA" id="ARBA00023242"/>
    </source>
</evidence>
<keyword evidence="11 20" id="KW-0675">Receptor</keyword>
<evidence type="ECO:0000256" key="9">
    <source>
        <dbReference type="ARBA" id="ARBA00023040"/>
    </source>
</evidence>
<name>A0A498LWP9_LABRO</name>
<evidence type="ECO:0000313" key="21">
    <source>
        <dbReference type="Proteomes" id="UP000290572"/>
    </source>
</evidence>
<keyword evidence="21" id="KW-1185">Reference proteome</keyword>
<dbReference type="EMBL" id="QBIY01013039">
    <property type="protein sequence ID" value="RXN12651.1"/>
    <property type="molecule type" value="Genomic_DNA"/>
</dbReference>
<evidence type="ECO:0000256" key="1">
    <source>
        <dbReference type="ARBA" id="ARBA00004123"/>
    </source>
</evidence>
<dbReference type="STRING" id="84645.A0A498LWP9"/>
<dbReference type="GO" id="GO:0007059">
    <property type="term" value="P:chromosome segregation"/>
    <property type="evidence" value="ECO:0007669"/>
    <property type="project" value="UniProtKB-KW"/>
</dbReference>
<comment type="caution">
    <text evidence="20">The sequence shown here is derived from an EMBL/GenBank/DDBJ whole genome shotgun (WGS) entry which is preliminary data.</text>
</comment>
<dbReference type="InterPro" id="IPR000337">
    <property type="entry name" value="GPCR_3"/>
</dbReference>
<dbReference type="SUPFAM" id="SSF46785">
    <property type="entry name" value="Winged helix' DNA-binding domain"/>
    <property type="match status" value="1"/>
</dbReference>
<protein>
    <submittedName>
        <fullName evidence="20">Taste receptor type 1 member 1-like protein</fullName>
    </submittedName>
</protein>
<dbReference type="FunFam" id="3.40.50.2300:FF:000016">
    <property type="entry name" value="Taste 1 receptor member 2"/>
    <property type="match status" value="1"/>
</dbReference>
<dbReference type="PANTHER" id="PTHR12585">
    <property type="entry name" value="SCC1 / RAD21 FAMILY MEMBER"/>
    <property type="match status" value="1"/>
</dbReference>
<evidence type="ECO:0000259" key="18">
    <source>
        <dbReference type="Pfam" id="PF04824"/>
    </source>
</evidence>
<dbReference type="GO" id="GO:0008278">
    <property type="term" value="C:cohesin complex"/>
    <property type="evidence" value="ECO:0007669"/>
    <property type="project" value="InterPro"/>
</dbReference>
<dbReference type="GO" id="GO:0005634">
    <property type="term" value="C:nucleus"/>
    <property type="evidence" value="ECO:0007669"/>
    <property type="project" value="UniProtKB-SubCell"/>
</dbReference>
<feature type="chain" id="PRO_5019734558" evidence="16">
    <location>
        <begin position="17"/>
        <end position="716"/>
    </location>
</feature>
<dbReference type="GO" id="GO:0004930">
    <property type="term" value="F:G protein-coupled receptor activity"/>
    <property type="evidence" value="ECO:0007669"/>
    <property type="project" value="UniProtKB-KW"/>
</dbReference>
<evidence type="ECO:0000256" key="3">
    <source>
        <dbReference type="ARBA" id="ARBA00009870"/>
    </source>
</evidence>
<evidence type="ECO:0000256" key="5">
    <source>
        <dbReference type="ARBA" id="ARBA00022692"/>
    </source>
</evidence>
<dbReference type="InterPro" id="IPR006910">
    <property type="entry name" value="Rad21_Rec8_N"/>
</dbReference>
<evidence type="ECO:0000256" key="8">
    <source>
        <dbReference type="ARBA" id="ARBA00022989"/>
    </source>
</evidence>
<dbReference type="AlphaFoldDB" id="A0A498LWP9"/>
<keyword evidence="13" id="KW-0807">Transducer</keyword>
<evidence type="ECO:0000256" key="11">
    <source>
        <dbReference type="ARBA" id="ARBA00023170"/>
    </source>
</evidence>
<keyword evidence="10" id="KW-0472">Membrane</keyword>
<dbReference type="InterPro" id="IPR001828">
    <property type="entry name" value="ANF_lig-bd_rcpt"/>
</dbReference>
<sequence length="716" mass="79883">MFQAHFLKIWLSDAAALSFISNNGSIKPKEKLNNYQPKVTALVGPYGSTRTVTIAPLFTMDLIPMVNYGASTYALSNKLQYPSFVRTMPSNKDLIEMIIHIIRWFGWNWVAFIGSRDDYSSDGLKLFNKYIKNTGICLAYQEGLSLNANYSLALKKIDKLNINVIVVFALPQYASKIIKAAIVSNIQDKVWIASNAWSMNQQIPREPGIWKIGTIIGIAEGLLSLPGFNEFVYKTRETTDAGYNDSAENDIQKDRDPYTCFPCAESEWSDEGSTTYTPHITMFYAQIFTSKRSTLAKIWLAAHWEKKITKAHVFECDLETTIQEILSPQIKIGLRTSGHLLLGVVRIYSRKTKYLLADCNDALIKIKVAFRPGQTDLPEDAMEATLKTITLPEDFTDFDSQLPDLKYHVYQQHLITALHIDFFADVPVFMTCYVSPSTIGVADHFSLNQCRTEDITLKESFENHFLTLERIGEEIQSYQGLFDQSFSVHGDCFGDEEMAVDLIDIIANTNDDAVVPDFYEDTPNELPATPPPTAVTAAEPESVKPELSCLKDRSSPALTETTFLVNAEEGFALAPVAATQVWESTAQPVLDDWSVLQESVGPDQPAGADTTVEASVTHSEPPPPWNTTSSVVNTQDAEDKRMTSRAHNLLQALKRQDSSPNAEYSLHALCESSSRSFVAAVFFCLLVLRKQQILNLHQSAPYSDIIATPGPLFSSF</sequence>
<keyword evidence="4" id="KW-1003">Cell membrane</keyword>
<keyword evidence="9" id="KW-0297">G-protein coupled receptor</keyword>
<evidence type="ECO:0000256" key="15">
    <source>
        <dbReference type="SAM" id="MobiDB-lite"/>
    </source>
</evidence>
<dbReference type="InterPro" id="IPR036390">
    <property type="entry name" value="WH_DNA-bd_sf"/>
</dbReference>
<dbReference type="SUPFAM" id="SSF53822">
    <property type="entry name" value="Periplasmic binding protein-like I"/>
    <property type="match status" value="1"/>
</dbReference>
<accession>A0A498LWP9</accession>
<dbReference type="Gene3D" id="3.40.50.2300">
    <property type="match status" value="2"/>
</dbReference>
<dbReference type="InterPro" id="IPR006909">
    <property type="entry name" value="Rad21/Rec8_C_eu"/>
</dbReference>
<feature type="domain" description="Rad21/Rec8-like protein C-terminal eukaryotic" evidence="18">
    <location>
        <begin position="665"/>
        <end position="711"/>
    </location>
</feature>
<reference evidence="20 21" key="1">
    <citation type="submission" date="2018-03" db="EMBL/GenBank/DDBJ databases">
        <title>Draft genome sequence of Rohu Carp (Labeo rohita).</title>
        <authorList>
            <person name="Das P."/>
            <person name="Kushwaha B."/>
            <person name="Joshi C.G."/>
            <person name="Kumar D."/>
            <person name="Nagpure N.S."/>
            <person name="Sahoo L."/>
            <person name="Das S.P."/>
            <person name="Bit A."/>
            <person name="Patnaik S."/>
            <person name="Meher P.K."/>
            <person name="Jayasankar P."/>
            <person name="Koringa P.G."/>
            <person name="Patel N.V."/>
            <person name="Hinsu A.T."/>
            <person name="Kumar R."/>
            <person name="Pandey M."/>
            <person name="Agarwal S."/>
            <person name="Srivastava S."/>
            <person name="Singh M."/>
            <person name="Iquebal M.A."/>
            <person name="Jaiswal S."/>
            <person name="Angadi U.B."/>
            <person name="Kumar N."/>
            <person name="Raza M."/>
            <person name="Shah T.M."/>
            <person name="Rai A."/>
            <person name="Jena J.K."/>
        </authorList>
    </citation>
    <scope>NUCLEOTIDE SEQUENCE [LARGE SCALE GENOMIC DNA]</scope>
    <source>
        <strain evidence="20">DASCIFA01</strain>
        <tissue evidence="20">Testis</tissue>
    </source>
</reference>
<dbReference type="Pfam" id="PF04825">
    <property type="entry name" value="Rad21_Rec8_N"/>
    <property type="match status" value="1"/>
</dbReference>
<evidence type="ECO:0000256" key="4">
    <source>
        <dbReference type="ARBA" id="ARBA00022475"/>
    </source>
</evidence>
<organism evidence="20 21">
    <name type="scientific">Labeo rohita</name>
    <name type="common">Indian major carp</name>
    <name type="synonym">Cyprinus rohita</name>
    <dbReference type="NCBI Taxonomy" id="84645"/>
    <lineage>
        <taxon>Eukaryota</taxon>
        <taxon>Metazoa</taxon>
        <taxon>Chordata</taxon>
        <taxon>Craniata</taxon>
        <taxon>Vertebrata</taxon>
        <taxon>Euteleostomi</taxon>
        <taxon>Actinopterygii</taxon>
        <taxon>Neopterygii</taxon>
        <taxon>Teleostei</taxon>
        <taxon>Ostariophysi</taxon>
        <taxon>Cypriniformes</taxon>
        <taxon>Cyprinidae</taxon>
        <taxon>Labeoninae</taxon>
        <taxon>Labeonini</taxon>
        <taxon>Labeo</taxon>
    </lineage>
</organism>
<evidence type="ECO:0000259" key="19">
    <source>
        <dbReference type="Pfam" id="PF04825"/>
    </source>
</evidence>
<dbReference type="GO" id="GO:0003682">
    <property type="term" value="F:chromatin binding"/>
    <property type="evidence" value="ECO:0007669"/>
    <property type="project" value="TreeGrafter"/>
</dbReference>
<evidence type="ECO:0000313" key="20">
    <source>
        <dbReference type="EMBL" id="RXN12651.1"/>
    </source>
</evidence>
<keyword evidence="12" id="KW-0325">Glycoprotein</keyword>
<dbReference type="PRINTS" id="PR00248">
    <property type="entry name" value="GPCRMGR"/>
</dbReference>
<feature type="domain" description="Receptor ligand binding region" evidence="17">
    <location>
        <begin position="14"/>
        <end position="240"/>
    </location>
</feature>
<dbReference type="GO" id="GO:1990414">
    <property type="term" value="P:replication-born double-strand break repair via sister chromatid exchange"/>
    <property type="evidence" value="ECO:0007669"/>
    <property type="project" value="TreeGrafter"/>
</dbReference>
<evidence type="ECO:0000256" key="12">
    <source>
        <dbReference type="ARBA" id="ARBA00023180"/>
    </source>
</evidence>
<dbReference type="Proteomes" id="UP000290572">
    <property type="component" value="Unassembled WGS sequence"/>
</dbReference>
<dbReference type="InterPro" id="IPR028082">
    <property type="entry name" value="Peripla_BP_I"/>
</dbReference>
<feature type="region of interest" description="Disordered" evidence="15">
    <location>
        <begin position="600"/>
        <end position="631"/>
    </location>
</feature>
<evidence type="ECO:0000256" key="10">
    <source>
        <dbReference type="ARBA" id="ARBA00023136"/>
    </source>
</evidence>
<evidence type="ECO:0000256" key="6">
    <source>
        <dbReference type="ARBA" id="ARBA00022729"/>
    </source>
</evidence>
<keyword evidence="7" id="KW-0159">Chromosome partition</keyword>
<evidence type="ECO:0000256" key="2">
    <source>
        <dbReference type="ARBA" id="ARBA00004651"/>
    </source>
</evidence>
<dbReference type="Pfam" id="PF01094">
    <property type="entry name" value="ANF_receptor"/>
    <property type="match status" value="1"/>
</dbReference>
<keyword evidence="6 16" id="KW-0732">Signal</keyword>
<dbReference type="InterPro" id="IPR039781">
    <property type="entry name" value="Rad21/Rec8-like"/>
</dbReference>
<evidence type="ECO:0000256" key="16">
    <source>
        <dbReference type="SAM" id="SignalP"/>
    </source>
</evidence>
<feature type="domain" description="Rad21/Rec8-like protein N-terminal" evidence="19">
    <location>
        <begin position="282"/>
        <end position="381"/>
    </location>
</feature>
<gene>
    <name evidence="20" type="ORF">ROHU_029452</name>
</gene>
<comment type="similarity">
    <text evidence="3">Belongs to the rad21 family.</text>
</comment>
<keyword evidence="8" id="KW-1133">Transmembrane helix</keyword>
<proteinExistence type="inferred from homology"/>
<feature type="signal peptide" evidence="16">
    <location>
        <begin position="1"/>
        <end position="16"/>
    </location>
</feature>
<dbReference type="GO" id="GO:0005886">
    <property type="term" value="C:plasma membrane"/>
    <property type="evidence" value="ECO:0007669"/>
    <property type="project" value="UniProtKB-SubCell"/>
</dbReference>
<keyword evidence="14" id="KW-0539">Nucleus</keyword>
<comment type="subcellular location">
    <subcellularLocation>
        <location evidence="2">Cell membrane</location>
        <topology evidence="2">Multi-pass membrane protein</topology>
    </subcellularLocation>
    <subcellularLocation>
        <location evidence="1">Nucleus</location>
    </subcellularLocation>
</comment>
<evidence type="ECO:0000259" key="17">
    <source>
        <dbReference type="Pfam" id="PF01094"/>
    </source>
</evidence>
<evidence type="ECO:0000256" key="7">
    <source>
        <dbReference type="ARBA" id="ARBA00022829"/>
    </source>
</evidence>